<dbReference type="SUPFAM" id="SSF53098">
    <property type="entry name" value="Ribonuclease H-like"/>
    <property type="match status" value="2"/>
</dbReference>
<name>A0ABR0VR58_REHGL</name>
<dbReference type="EMBL" id="JABTTQ020001046">
    <property type="protein sequence ID" value="KAK6136270.1"/>
    <property type="molecule type" value="Genomic_DNA"/>
</dbReference>
<evidence type="ECO:0000259" key="2">
    <source>
        <dbReference type="PROSITE" id="PS50879"/>
    </source>
</evidence>
<dbReference type="Gene3D" id="3.30.420.10">
    <property type="entry name" value="Ribonuclease H-like superfamily/Ribonuclease H"/>
    <property type="match status" value="2"/>
</dbReference>
<dbReference type="PANTHER" id="PTHR48475:SF2">
    <property type="entry name" value="RIBONUCLEASE H"/>
    <property type="match status" value="1"/>
</dbReference>
<reference evidence="4 5" key="1">
    <citation type="journal article" date="2021" name="Comput. Struct. Biotechnol. J.">
        <title>De novo genome assembly of the potent medicinal plant Rehmannia glutinosa using nanopore technology.</title>
        <authorList>
            <person name="Ma L."/>
            <person name="Dong C."/>
            <person name="Song C."/>
            <person name="Wang X."/>
            <person name="Zheng X."/>
            <person name="Niu Y."/>
            <person name="Chen S."/>
            <person name="Feng W."/>
        </authorList>
    </citation>
    <scope>NUCLEOTIDE SEQUENCE [LARGE SCALE GENOMIC DNA]</scope>
    <source>
        <strain evidence="4">DH-2019</strain>
    </source>
</reference>
<feature type="coiled-coil region" evidence="1">
    <location>
        <begin position="448"/>
        <end position="479"/>
    </location>
</feature>
<dbReference type="InterPro" id="IPR012337">
    <property type="entry name" value="RNaseH-like_sf"/>
</dbReference>
<dbReference type="InterPro" id="IPR041588">
    <property type="entry name" value="Integrase_H2C2"/>
</dbReference>
<evidence type="ECO:0000256" key="1">
    <source>
        <dbReference type="SAM" id="Coils"/>
    </source>
</evidence>
<dbReference type="PROSITE" id="PS50994">
    <property type="entry name" value="INTEGRASE"/>
    <property type="match status" value="1"/>
</dbReference>
<proteinExistence type="predicted"/>
<dbReference type="InterPro" id="IPR001584">
    <property type="entry name" value="Integrase_cat-core"/>
</dbReference>
<dbReference type="InterPro" id="IPR036397">
    <property type="entry name" value="RNaseH_sf"/>
</dbReference>
<keyword evidence="1" id="KW-0175">Coiled coil</keyword>
<comment type="caution">
    <text evidence="4">The sequence shown here is derived from an EMBL/GenBank/DDBJ whole genome shotgun (WGS) entry which is preliminary data.</text>
</comment>
<evidence type="ECO:0000313" key="5">
    <source>
        <dbReference type="Proteomes" id="UP001318860"/>
    </source>
</evidence>
<accession>A0ABR0VR58</accession>
<feature type="domain" description="RNase H type-1" evidence="2">
    <location>
        <begin position="47"/>
        <end position="176"/>
    </location>
</feature>
<dbReference type="CDD" id="cd09279">
    <property type="entry name" value="RNase_HI_like"/>
    <property type="match status" value="1"/>
</dbReference>
<evidence type="ECO:0000313" key="4">
    <source>
        <dbReference type="EMBL" id="KAK6136270.1"/>
    </source>
</evidence>
<dbReference type="Proteomes" id="UP001318860">
    <property type="component" value="Unassembled WGS sequence"/>
</dbReference>
<dbReference type="Pfam" id="PF17921">
    <property type="entry name" value="Integrase_H2C2"/>
    <property type="match status" value="1"/>
</dbReference>
<dbReference type="PANTHER" id="PTHR48475">
    <property type="entry name" value="RIBONUCLEASE H"/>
    <property type="match status" value="1"/>
</dbReference>
<dbReference type="Pfam" id="PF13456">
    <property type="entry name" value="RVT_3"/>
    <property type="match status" value="1"/>
</dbReference>
<evidence type="ECO:0000259" key="3">
    <source>
        <dbReference type="PROSITE" id="PS50994"/>
    </source>
</evidence>
<protein>
    <submittedName>
        <fullName evidence="4">Uncharacterized protein</fullName>
    </submittedName>
</protein>
<dbReference type="PROSITE" id="PS50879">
    <property type="entry name" value="RNASE_H_1"/>
    <property type="match status" value="1"/>
</dbReference>
<organism evidence="4 5">
    <name type="scientific">Rehmannia glutinosa</name>
    <name type="common">Chinese foxglove</name>
    <dbReference type="NCBI Taxonomy" id="99300"/>
    <lineage>
        <taxon>Eukaryota</taxon>
        <taxon>Viridiplantae</taxon>
        <taxon>Streptophyta</taxon>
        <taxon>Embryophyta</taxon>
        <taxon>Tracheophyta</taxon>
        <taxon>Spermatophyta</taxon>
        <taxon>Magnoliopsida</taxon>
        <taxon>eudicotyledons</taxon>
        <taxon>Gunneridae</taxon>
        <taxon>Pentapetalae</taxon>
        <taxon>asterids</taxon>
        <taxon>lamiids</taxon>
        <taxon>Lamiales</taxon>
        <taxon>Orobanchaceae</taxon>
        <taxon>Rehmannieae</taxon>
        <taxon>Rehmannia</taxon>
    </lineage>
</organism>
<dbReference type="InterPro" id="IPR002156">
    <property type="entry name" value="RNaseH_domain"/>
</dbReference>
<feature type="domain" description="Integrase catalytic" evidence="3">
    <location>
        <begin position="342"/>
        <end position="429"/>
    </location>
</feature>
<gene>
    <name evidence="4" type="ORF">DH2020_030001</name>
</gene>
<sequence length="531" mass="60296">MGKPEVSGRMIKWTIEIGEFDIECRPRTSIKGQALADFLQEMMPEGDAAEWLLHVDGSSTSTGSRAGIVLTNPQGEDLEFAVKFGFKASNNEAEYEALVRGLKMALNLGVKSLIAYSDSMIVTNQVLGEFEVKEDRMRRYVSVIEGMVKNFTFFKLEQIPREENVKAGHLAKIASSADNCCNRKITILFEDASNIEMEVLEIDDGDDWRFSLFQYLSKARFPGDKRKTARVQARAMRFCIVGDLLYKKTFEGPMLRCLSEEEGRYVLREIHEGACGDHGGSRALARKTTRAGYFLPKIKEEAESLVKTCEKCQKHGSLIHHPSRLSNEFALSFFQVGYRYYNGTQFQGRKIRSWLEGMKVKQHFTAVAHPQANGQVEVTNRTLVRGIKARLDRAGGGWVDELQSVLWLYRTTPKEATGETPFSLVYGAEAVIPAEIGMETHRIQTFEETRNQELMKEALEELEEKRQKSYLRMEASKRIMKASYDKRVKRRNFQVGDLVLRRADALKSVGKLEANWEGPYKVIERTSSGSI</sequence>
<dbReference type="Gene3D" id="1.10.340.70">
    <property type="match status" value="1"/>
</dbReference>
<keyword evidence="5" id="KW-1185">Reference proteome</keyword>